<evidence type="ECO:0000313" key="2">
    <source>
        <dbReference type="EMBL" id="GAA5813521.1"/>
    </source>
</evidence>
<name>A0ABP9Z331_9FUNG</name>
<proteinExistence type="predicted"/>
<evidence type="ECO:0000313" key="3">
    <source>
        <dbReference type="Proteomes" id="UP001473302"/>
    </source>
</evidence>
<accession>A0ABP9Z331</accession>
<comment type="caution">
    <text evidence="2">The sequence shown here is derived from an EMBL/GenBank/DDBJ whole genome shotgun (WGS) entry which is preliminary data.</text>
</comment>
<evidence type="ECO:0000256" key="1">
    <source>
        <dbReference type="SAM" id="SignalP"/>
    </source>
</evidence>
<sequence>MLKSTLLTACALFAGASAKLSISIPDADSVWHTGETGVIEWNSTAAEFGVLCDIQLIDVLTEEVALNLTNTSIPCSINTYNTTIAMPEFTHQDFLVRIGVPHNSSTWSYTQDFKILNK</sequence>
<keyword evidence="1" id="KW-0732">Signal</keyword>
<feature type="chain" id="PRO_5047403136" evidence="1">
    <location>
        <begin position="19"/>
        <end position="118"/>
    </location>
</feature>
<feature type="signal peptide" evidence="1">
    <location>
        <begin position="1"/>
        <end position="18"/>
    </location>
</feature>
<keyword evidence="3" id="KW-1185">Reference proteome</keyword>
<gene>
    <name evidence="2" type="ORF">MFLAVUS_006999</name>
</gene>
<dbReference type="Proteomes" id="UP001473302">
    <property type="component" value="Unassembled WGS sequence"/>
</dbReference>
<protein>
    <submittedName>
        <fullName evidence="2">Uncharacterized protein</fullName>
    </submittedName>
</protein>
<organism evidence="2 3">
    <name type="scientific">Mucor flavus</name>
    <dbReference type="NCBI Taxonomy" id="439312"/>
    <lineage>
        <taxon>Eukaryota</taxon>
        <taxon>Fungi</taxon>
        <taxon>Fungi incertae sedis</taxon>
        <taxon>Mucoromycota</taxon>
        <taxon>Mucoromycotina</taxon>
        <taxon>Mucoromycetes</taxon>
        <taxon>Mucorales</taxon>
        <taxon>Mucorineae</taxon>
        <taxon>Mucoraceae</taxon>
        <taxon>Mucor</taxon>
    </lineage>
</organism>
<dbReference type="EMBL" id="BAABUK010000017">
    <property type="protein sequence ID" value="GAA5813521.1"/>
    <property type="molecule type" value="Genomic_DNA"/>
</dbReference>
<reference evidence="2 3" key="1">
    <citation type="submission" date="2024-04" db="EMBL/GenBank/DDBJ databases">
        <title>genome sequences of Mucor flavus KT1a and Helicostylum pulchrum KT1b strains isolated from the surface of a dry-aged beef.</title>
        <authorList>
            <person name="Toyotome T."/>
            <person name="Hosono M."/>
            <person name="Torimaru M."/>
            <person name="Fukuda K."/>
            <person name="Mikami N."/>
        </authorList>
    </citation>
    <scope>NUCLEOTIDE SEQUENCE [LARGE SCALE GENOMIC DNA]</scope>
    <source>
        <strain evidence="2 3">KT1a</strain>
    </source>
</reference>